<sequence>MRLLDPTMKYSNSRNEVIRCIHVGLSCFQEDPVEKPSMAISSSHADMLNSNFVTPPSPQTPAFFSGARNGQERAHKTLQAVINDYQNVFVRLLPQSSEKMLTNLVNLAAEKARDAAEEYYKLQNIDMAIKSLQAAKDFNPRLPNIEEYFTAYKVHELAAKKSTWYELLAITDPEVETSIIRRQYKRLALILHPDKNPSVAADGAFKLIQTALDVLTNPEKREAYDSQFSSKKAKTADSSWSQPRSPTTNDDEQFSRDGSHKATDASSGFRKPNPPRNYRSCRKSYGARVEINDRDGSRKIVITCNGRDEDVLHFGAKDSSFALCYDFFFGDNSPSVIRCS</sequence>
<keyword evidence="2" id="KW-1185">Reference proteome</keyword>
<accession>A0ACC1XCQ4</accession>
<gene>
    <name evidence="1" type="ORF">OWV82_018789</name>
</gene>
<dbReference type="EMBL" id="CM051403">
    <property type="protein sequence ID" value="KAJ4708917.1"/>
    <property type="molecule type" value="Genomic_DNA"/>
</dbReference>
<protein>
    <submittedName>
        <fullName evidence="1">DnaJ domain</fullName>
    </submittedName>
</protein>
<reference evidence="1 2" key="1">
    <citation type="journal article" date="2023" name="Science">
        <title>Complex scaffold remodeling in plant triterpene biosynthesis.</title>
        <authorList>
            <person name="De La Pena R."/>
            <person name="Hodgson H."/>
            <person name="Liu J.C."/>
            <person name="Stephenson M.J."/>
            <person name="Martin A.C."/>
            <person name="Owen C."/>
            <person name="Harkess A."/>
            <person name="Leebens-Mack J."/>
            <person name="Jimenez L.E."/>
            <person name="Osbourn A."/>
            <person name="Sattely E.S."/>
        </authorList>
    </citation>
    <scope>NUCLEOTIDE SEQUENCE [LARGE SCALE GENOMIC DNA]</scope>
    <source>
        <strain evidence="2">cv. JPN11</strain>
        <tissue evidence="1">Leaf</tissue>
    </source>
</reference>
<dbReference type="Proteomes" id="UP001164539">
    <property type="component" value="Chromosome 10"/>
</dbReference>
<evidence type="ECO:0000313" key="1">
    <source>
        <dbReference type="EMBL" id="KAJ4708917.1"/>
    </source>
</evidence>
<evidence type="ECO:0000313" key="2">
    <source>
        <dbReference type="Proteomes" id="UP001164539"/>
    </source>
</evidence>
<organism evidence="1 2">
    <name type="scientific">Melia azedarach</name>
    <name type="common">Chinaberry tree</name>
    <dbReference type="NCBI Taxonomy" id="155640"/>
    <lineage>
        <taxon>Eukaryota</taxon>
        <taxon>Viridiplantae</taxon>
        <taxon>Streptophyta</taxon>
        <taxon>Embryophyta</taxon>
        <taxon>Tracheophyta</taxon>
        <taxon>Spermatophyta</taxon>
        <taxon>Magnoliopsida</taxon>
        <taxon>eudicotyledons</taxon>
        <taxon>Gunneridae</taxon>
        <taxon>Pentapetalae</taxon>
        <taxon>rosids</taxon>
        <taxon>malvids</taxon>
        <taxon>Sapindales</taxon>
        <taxon>Meliaceae</taxon>
        <taxon>Melia</taxon>
    </lineage>
</organism>
<comment type="caution">
    <text evidence="1">The sequence shown here is derived from an EMBL/GenBank/DDBJ whole genome shotgun (WGS) entry which is preliminary data.</text>
</comment>
<name>A0ACC1XCQ4_MELAZ</name>
<proteinExistence type="predicted"/>